<sequence length="135" mass="15220">MEQIGPSCCEAPSASCNRYIYRRGSTDLDARGGGDVGFVRFLLQKCVVEFLFTSVYNETRSKARFHAGALTPGTRSYCSVPCPVIQVTCYAEPHLSGSSGKRKFDVQQQWKSWYSIPQVRTLWSSMRRASHRCSH</sequence>
<evidence type="ECO:0000313" key="1">
    <source>
        <dbReference type="EMBL" id="EHY56656.1"/>
    </source>
</evidence>
<evidence type="ECO:0000313" key="2">
    <source>
        <dbReference type="Proteomes" id="UP000007304"/>
    </source>
</evidence>
<dbReference type="GeneID" id="20309370"/>
<reference evidence="1" key="1">
    <citation type="submission" date="2011-07" db="EMBL/GenBank/DDBJ databases">
        <title>The Genome Sequence of Exophiala (Wangiella) dermatitidis NIH/UT8656.</title>
        <authorList>
            <consortium name="The Broad Institute Genome Sequencing Platform"/>
            <person name="Cuomo C."/>
            <person name="Wang Z."/>
            <person name="Hunicke-Smith S."/>
            <person name="Szanislo P.J."/>
            <person name="Earl A."/>
            <person name="Young S.K."/>
            <person name="Zeng Q."/>
            <person name="Gargeya S."/>
            <person name="Fitzgerald M."/>
            <person name="Haas B."/>
            <person name="Abouelleil A."/>
            <person name="Alvarado L."/>
            <person name="Arachchi H.M."/>
            <person name="Berlin A."/>
            <person name="Brown A."/>
            <person name="Chapman S.B."/>
            <person name="Chen Z."/>
            <person name="Dunbar C."/>
            <person name="Freedman E."/>
            <person name="Gearin G."/>
            <person name="Gellesch M."/>
            <person name="Goldberg J."/>
            <person name="Griggs A."/>
            <person name="Gujja S."/>
            <person name="Heiman D."/>
            <person name="Howarth C."/>
            <person name="Larson L."/>
            <person name="Lui A."/>
            <person name="MacDonald P.J.P."/>
            <person name="Montmayeur A."/>
            <person name="Murphy C."/>
            <person name="Neiman D."/>
            <person name="Pearson M."/>
            <person name="Priest M."/>
            <person name="Roberts A."/>
            <person name="Saif S."/>
            <person name="Shea T."/>
            <person name="Shenoy N."/>
            <person name="Sisk P."/>
            <person name="Stolte C."/>
            <person name="Sykes S."/>
            <person name="Wortman J."/>
            <person name="Nusbaum C."/>
            <person name="Birren B."/>
        </authorList>
    </citation>
    <scope>NUCLEOTIDE SEQUENCE</scope>
    <source>
        <strain evidence="1">NIH/UT8656</strain>
    </source>
</reference>
<dbReference type="AlphaFoldDB" id="H6BY88"/>
<name>H6BY88_EXODN</name>
<organism evidence="1 2">
    <name type="scientific">Exophiala dermatitidis (strain ATCC 34100 / CBS 525.76 / NIH/UT8656)</name>
    <name type="common">Black yeast</name>
    <name type="synonym">Wangiella dermatitidis</name>
    <dbReference type="NCBI Taxonomy" id="858893"/>
    <lineage>
        <taxon>Eukaryota</taxon>
        <taxon>Fungi</taxon>
        <taxon>Dikarya</taxon>
        <taxon>Ascomycota</taxon>
        <taxon>Pezizomycotina</taxon>
        <taxon>Eurotiomycetes</taxon>
        <taxon>Chaetothyriomycetidae</taxon>
        <taxon>Chaetothyriales</taxon>
        <taxon>Herpotrichiellaceae</taxon>
        <taxon>Exophiala</taxon>
    </lineage>
</organism>
<dbReference type="RefSeq" id="XP_009157117.1">
    <property type="nucleotide sequence ID" value="XM_009158869.1"/>
</dbReference>
<keyword evidence="2" id="KW-1185">Reference proteome</keyword>
<gene>
    <name evidence="1" type="ORF">HMPREF1120_04731</name>
</gene>
<dbReference type="VEuPathDB" id="FungiDB:HMPREF1120_04731"/>
<protein>
    <submittedName>
        <fullName evidence="1">Uncharacterized protein</fullName>
    </submittedName>
</protein>
<dbReference type="InParanoid" id="H6BY88"/>
<dbReference type="Proteomes" id="UP000007304">
    <property type="component" value="Unassembled WGS sequence"/>
</dbReference>
<dbReference type="HOGENOM" id="CLU_1885767_0_0_1"/>
<accession>H6BY88</accession>
<dbReference type="EMBL" id="JH226133">
    <property type="protein sequence ID" value="EHY56656.1"/>
    <property type="molecule type" value="Genomic_DNA"/>
</dbReference>
<proteinExistence type="predicted"/>